<sequence length="240" mass="27973">MAKLNCNLEVSFHQCQETDINYYYPPNSPTLTQKLDIPQTPDHITKIVTITPEIIRPYPKAVPRKTTRRGRQPGKTKILTKTPEKITDDSNEILKKTTTKAKGSDVKREHHLKFRRKERKTLMVWSFIAWPFAFQHGGALSYAISQRWSINSQANDSSNINSRNSNMQVQDNFQNVINCNDNYGQDYSENDYEDRGYEDRGYEELNDSSGPSMQYCNYGYKEDYYEMRNTHPCDSLMNNV</sequence>
<protein>
    <submittedName>
        <fullName evidence="1">(apollo) hypothetical protein</fullName>
    </submittedName>
</protein>
<name>A0A8S3XIQ8_PARAO</name>
<keyword evidence="2" id="KW-1185">Reference proteome</keyword>
<gene>
    <name evidence="1" type="ORF">PAPOLLO_LOCUS18307</name>
</gene>
<dbReference type="EMBL" id="CAJQZP010001172">
    <property type="protein sequence ID" value="CAG5025164.1"/>
    <property type="molecule type" value="Genomic_DNA"/>
</dbReference>
<dbReference type="OrthoDB" id="6233288at2759"/>
<dbReference type="Proteomes" id="UP000691718">
    <property type="component" value="Unassembled WGS sequence"/>
</dbReference>
<proteinExistence type="predicted"/>
<dbReference type="AlphaFoldDB" id="A0A8S3XIQ8"/>
<reference evidence="1" key="1">
    <citation type="submission" date="2021-04" db="EMBL/GenBank/DDBJ databases">
        <authorList>
            <person name="Tunstrom K."/>
        </authorList>
    </citation>
    <scope>NUCLEOTIDE SEQUENCE</scope>
</reference>
<organism evidence="1 2">
    <name type="scientific">Parnassius apollo</name>
    <name type="common">Apollo butterfly</name>
    <name type="synonym">Papilio apollo</name>
    <dbReference type="NCBI Taxonomy" id="110799"/>
    <lineage>
        <taxon>Eukaryota</taxon>
        <taxon>Metazoa</taxon>
        <taxon>Ecdysozoa</taxon>
        <taxon>Arthropoda</taxon>
        <taxon>Hexapoda</taxon>
        <taxon>Insecta</taxon>
        <taxon>Pterygota</taxon>
        <taxon>Neoptera</taxon>
        <taxon>Endopterygota</taxon>
        <taxon>Lepidoptera</taxon>
        <taxon>Glossata</taxon>
        <taxon>Ditrysia</taxon>
        <taxon>Papilionoidea</taxon>
        <taxon>Papilionidae</taxon>
        <taxon>Parnassiinae</taxon>
        <taxon>Parnassini</taxon>
        <taxon>Parnassius</taxon>
        <taxon>Parnassius</taxon>
    </lineage>
</organism>
<evidence type="ECO:0000313" key="1">
    <source>
        <dbReference type="EMBL" id="CAG5025164.1"/>
    </source>
</evidence>
<evidence type="ECO:0000313" key="2">
    <source>
        <dbReference type="Proteomes" id="UP000691718"/>
    </source>
</evidence>
<comment type="caution">
    <text evidence="1">The sequence shown here is derived from an EMBL/GenBank/DDBJ whole genome shotgun (WGS) entry which is preliminary data.</text>
</comment>
<accession>A0A8S3XIQ8</accession>